<gene>
    <name evidence="2" type="ORF">Fuma_00942</name>
</gene>
<keyword evidence="3" id="KW-1185">Reference proteome</keyword>
<keyword evidence="1" id="KW-0812">Transmembrane</keyword>
<evidence type="ECO:0000313" key="3">
    <source>
        <dbReference type="Proteomes" id="UP000187735"/>
    </source>
</evidence>
<dbReference type="AlphaFoldDB" id="A0A1P8WBA6"/>
<proteinExistence type="predicted"/>
<feature type="transmembrane region" description="Helical" evidence="1">
    <location>
        <begin position="414"/>
        <end position="434"/>
    </location>
</feature>
<dbReference type="EMBL" id="CP017641">
    <property type="protein sequence ID" value="APZ91354.1"/>
    <property type="molecule type" value="Genomic_DNA"/>
</dbReference>
<accession>A0A1P8WBA6</accession>
<organism evidence="2 3">
    <name type="scientific">Fuerstiella marisgermanici</name>
    <dbReference type="NCBI Taxonomy" id="1891926"/>
    <lineage>
        <taxon>Bacteria</taxon>
        <taxon>Pseudomonadati</taxon>
        <taxon>Planctomycetota</taxon>
        <taxon>Planctomycetia</taxon>
        <taxon>Planctomycetales</taxon>
        <taxon>Planctomycetaceae</taxon>
        <taxon>Fuerstiella</taxon>
    </lineage>
</organism>
<dbReference type="Proteomes" id="UP000187735">
    <property type="component" value="Chromosome"/>
</dbReference>
<dbReference type="SUPFAM" id="SSF52317">
    <property type="entry name" value="Class I glutamine amidotransferase-like"/>
    <property type="match status" value="1"/>
</dbReference>
<evidence type="ECO:0000313" key="2">
    <source>
        <dbReference type="EMBL" id="APZ91354.1"/>
    </source>
</evidence>
<reference evidence="2 3" key="1">
    <citation type="journal article" date="2016" name="Front. Microbiol.">
        <title>Fuerstia marisgermanicae gen. nov., sp. nov., an Unusual Member of the Phylum Planctomycetes from the German Wadden Sea.</title>
        <authorList>
            <person name="Kohn T."/>
            <person name="Heuer A."/>
            <person name="Jogler M."/>
            <person name="Vollmers J."/>
            <person name="Boedeker C."/>
            <person name="Bunk B."/>
            <person name="Rast P."/>
            <person name="Borchert D."/>
            <person name="Glockner I."/>
            <person name="Freese H.M."/>
            <person name="Klenk H.P."/>
            <person name="Overmann J."/>
            <person name="Kaster A.K."/>
            <person name="Rohde M."/>
            <person name="Wiegand S."/>
            <person name="Jogler C."/>
        </authorList>
    </citation>
    <scope>NUCLEOTIDE SEQUENCE [LARGE SCALE GENOMIC DNA]</scope>
    <source>
        <strain evidence="2 3">NH11</strain>
    </source>
</reference>
<feature type="transmembrane region" description="Helical" evidence="1">
    <location>
        <begin position="441"/>
        <end position="460"/>
    </location>
</feature>
<name>A0A1P8WBA6_9PLAN</name>
<dbReference type="KEGG" id="fmr:Fuma_00942"/>
<sequence>MPLWVATANISQWNDFPTEPPQTNSNTMPVPTGSFTFRFAVGTVLILVSLWNSAALVHAQVNGRIAAGGVQRYRAGHWGLVAGAFYNTSEDDETVTTVVTPNGSSGAQFIRSLVVPAGSVRQTAWPVRLDDDSPDAFEFHLLTLLGDSDSQEIVDGTGGDFTDSFLSSNPASHNLLLTGYCGLISTRTESPEVATAIEKLQMRARAAAQLETMMLQFGPEKLHGYAEALEPLDQLLISSPDLPQYPEACDAVRAWIQRGGRVLFLLDQCGSATVNAILGEALPISIVDKTTPMEVPFKHDAAVMHPGMSDLSHVRNFEEPVSLTRAVFETGRVHFSVRDWPALVEAPFGRGSVFVSMVSPEAMLNADSGNGLDAIATPIVESLFLTPQPEPILPNESLAAASEKRIGYEIPSRGFAILVLSVFTLLVGGLGYLASKRQRPALLLLGIPLLSVVAAGPGIIKGIASRSVAPPTIIESRVAVLGDGQSTFAADGAATIYQPSVGQTSVDLPTHTLLYPTSKGAAGMQQRYVWSDTGNSKWTNFSQPAGATTYQQRSFVSLPEPMSALAEFGADGVEITLANTEQLQPEDLILASLSPDKMALQPQATGQYSAGPTDVLAPGEVSRETLLSESQIMHGRLMQTALHEIDRLSRFPQIPSVLFWTHALPPTVQLVDMAPRTDSLCLVALPLRLQIPPADGLITIPTTFMPYRAIQDIDGSVSAAYTNRSAKWLARETGGASLLQFEVPDVCQPFDFESAEVQFRVLAGSRTITLQSGSPDDFKLVETLDSPVGNFTFAIPGDVLNAGPKDGNFLLRISVSEIDGADSSDFTSSERDDDWKIERVLVTVRGRRTSASTSNKKTEANE</sequence>
<protein>
    <submittedName>
        <fullName evidence="2">Uncharacterized protein</fullName>
    </submittedName>
</protein>
<dbReference type="STRING" id="1891926.Fuma_00942"/>
<keyword evidence="1" id="KW-0472">Membrane</keyword>
<keyword evidence="1" id="KW-1133">Transmembrane helix</keyword>
<dbReference type="InterPro" id="IPR029062">
    <property type="entry name" value="Class_I_gatase-like"/>
</dbReference>
<evidence type="ECO:0000256" key="1">
    <source>
        <dbReference type="SAM" id="Phobius"/>
    </source>
</evidence>